<keyword evidence="2" id="KW-1185">Reference proteome</keyword>
<proteinExistence type="predicted"/>
<evidence type="ECO:0000313" key="2">
    <source>
        <dbReference type="Proteomes" id="UP001501710"/>
    </source>
</evidence>
<protein>
    <recommendedName>
        <fullName evidence="3">Aminoglycoside phosphotransferase</fullName>
    </recommendedName>
</protein>
<dbReference type="Proteomes" id="UP001501710">
    <property type="component" value="Unassembled WGS sequence"/>
</dbReference>
<evidence type="ECO:0000313" key="1">
    <source>
        <dbReference type="EMBL" id="GAA4240356.1"/>
    </source>
</evidence>
<sequence length="284" mass="31144">MFSEPDDPDVRERMHAAFTNAAVRLGCSLISGAAKTWGHNGRTLGAPVTTSNGKAWLRVLEVPLGKEGGKLWTGTEEAATTLPMDIPRPRLLDSVDWAHEPYANRAELSTYVMAPVCSSSPDLTGHIALPGPWWSRLRWATETVATTPVPEGRPHVITQDYIHRTIPRYLGDTGVDTTVRHWTLAHGDLHWANLTGPDLTILDWEGFGPGPHGFDAAHLHAHSLPVPELAARVRDVFTDILETPEGRLAELVVAAILLQAADRDPVHARLAPHVRQNAQRLLAY</sequence>
<name>A0ABP8CKJ2_9ACTN</name>
<dbReference type="EMBL" id="BAABAS010000026">
    <property type="protein sequence ID" value="GAA4240356.1"/>
    <property type="molecule type" value="Genomic_DNA"/>
</dbReference>
<dbReference type="InterPro" id="IPR011009">
    <property type="entry name" value="Kinase-like_dom_sf"/>
</dbReference>
<dbReference type="RefSeq" id="WP_344904835.1">
    <property type="nucleotide sequence ID" value="NZ_BAABAS010000026.1"/>
</dbReference>
<gene>
    <name evidence="1" type="ORF">GCM10022254_64670</name>
</gene>
<reference evidence="2" key="1">
    <citation type="journal article" date="2019" name="Int. J. Syst. Evol. Microbiol.">
        <title>The Global Catalogue of Microorganisms (GCM) 10K type strain sequencing project: providing services to taxonomists for standard genome sequencing and annotation.</title>
        <authorList>
            <consortium name="The Broad Institute Genomics Platform"/>
            <consortium name="The Broad Institute Genome Sequencing Center for Infectious Disease"/>
            <person name="Wu L."/>
            <person name="Ma J."/>
        </authorList>
    </citation>
    <scope>NUCLEOTIDE SEQUENCE [LARGE SCALE GENOMIC DNA]</scope>
    <source>
        <strain evidence="2">JCM 17440</strain>
    </source>
</reference>
<accession>A0ABP8CKJ2</accession>
<evidence type="ECO:0008006" key="3">
    <source>
        <dbReference type="Google" id="ProtNLM"/>
    </source>
</evidence>
<organism evidence="1 2">
    <name type="scientific">Actinomadura meridiana</name>
    <dbReference type="NCBI Taxonomy" id="559626"/>
    <lineage>
        <taxon>Bacteria</taxon>
        <taxon>Bacillati</taxon>
        <taxon>Actinomycetota</taxon>
        <taxon>Actinomycetes</taxon>
        <taxon>Streptosporangiales</taxon>
        <taxon>Thermomonosporaceae</taxon>
        <taxon>Actinomadura</taxon>
    </lineage>
</organism>
<comment type="caution">
    <text evidence="1">The sequence shown here is derived from an EMBL/GenBank/DDBJ whole genome shotgun (WGS) entry which is preliminary data.</text>
</comment>
<dbReference type="SUPFAM" id="SSF56112">
    <property type="entry name" value="Protein kinase-like (PK-like)"/>
    <property type="match status" value="1"/>
</dbReference>